<evidence type="ECO:0000313" key="3">
    <source>
        <dbReference type="EMBL" id="VUF11251.1"/>
    </source>
</evidence>
<organism evidence="3 4">
    <name type="scientific">Methylobacterium dankookense</name>
    <dbReference type="NCBI Taxonomy" id="560405"/>
    <lineage>
        <taxon>Bacteria</taxon>
        <taxon>Pseudomonadati</taxon>
        <taxon>Pseudomonadota</taxon>
        <taxon>Alphaproteobacteria</taxon>
        <taxon>Hyphomicrobiales</taxon>
        <taxon>Methylobacteriaceae</taxon>
        <taxon>Methylobacterium</taxon>
    </lineage>
</organism>
<feature type="domain" description="DUF4440" evidence="1">
    <location>
        <begin position="10"/>
        <end position="106"/>
    </location>
</feature>
<evidence type="ECO:0000313" key="4">
    <source>
        <dbReference type="Proteomes" id="UP000401717"/>
    </source>
</evidence>
<sequence length="125" mass="14281">MDDDRVWSFEQSLWTGDADHYRELVDDECLMVLPQPPFVMSGSQAIEAVASTPRWSEVEISKGQISRPQEGLIVIAYHAKASRDDEHYEAHCTSTYRRLEHEVWRVVQHQQTPPLVTSPATESGE</sequence>
<reference evidence="2" key="3">
    <citation type="submission" date="2021-08" db="EMBL/GenBank/DDBJ databases">
        <authorList>
            <person name="Tani A."/>
            <person name="Ola A."/>
            <person name="Ogura Y."/>
            <person name="Katsura K."/>
            <person name="Hayashi T."/>
        </authorList>
    </citation>
    <scope>NUCLEOTIDE SEQUENCE</scope>
    <source>
        <strain evidence="2">DSM 22415</strain>
    </source>
</reference>
<dbReference type="Pfam" id="PF14534">
    <property type="entry name" value="DUF4440"/>
    <property type="match status" value="1"/>
</dbReference>
<dbReference type="Gene3D" id="3.10.450.50">
    <property type="match status" value="1"/>
</dbReference>
<proteinExistence type="predicted"/>
<keyword evidence="5" id="KW-1185">Reference proteome</keyword>
<dbReference type="Proteomes" id="UP001055303">
    <property type="component" value="Unassembled WGS sequence"/>
</dbReference>
<dbReference type="EMBL" id="CABFVH010000003">
    <property type="protein sequence ID" value="VUF11251.1"/>
    <property type="molecule type" value="Genomic_DNA"/>
</dbReference>
<dbReference type="EMBL" id="BPQI01000102">
    <property type="protein sequence ID" value="GJD57453.1"/>
    <property type="molecule type" value="Genomic_DNA"/>
</dbReference>
<dbReference type="InterPro" id="IPR032710">
    <property type="entry name" value="NTF2-like_dom_sf"/>
</dbReference>
<protein>
    <recommendedName>
        <fullName evidence="1">DUF4440 domain-containing protein</fullName>
    </recommendedName>
</protein>
<evidence type="ECO:0000313" key="5">
    <source>
        <dbReference type="Proteomes" id="UP001055303"/>
    </source>
</evidence>
<dbReference type="OrthoDB" id="667202at2"/>
<reference evidence="2" key="2">
    <citation type="journal article" date="2021" name="Front. Microbiol.">
        <title>Comprehensive Comparative Genomics and Phenotyping of Methylobacterium Species.</title>
        <authorList>
            <person name="Alessa O."/>
            <person name="Ogura Y."/>
            <person name="Fujitani Y."/>
            <person name="Takami H."/>
            <person name="Hayashi T."/>
            <person name="Sahin N."/>
            <person name="Tani A."/>
        </authorList>
    </citation>
    <scope>NUCLEOTIDE SEQUENCE</scope>
    <source>
        <strain evidence="2">DSM 22415</strain>
    </source>
</reference>
<dbReference type="InterPro" id="IPR027843">
    <property type="entry name" value="DUF4440"/>
</dbReference>
<dbReference type="AlphaFoldDB" id="A0A564FUZ9"/>
<accession>A0A564FUZ9</accession>
<evidence type="ECO:0000313" key="2">
    <source>
        <dbReference type="EMBL" id="GJD57453.1"/>
    </source>
</evidence>
<evidence type="ECO:0000259" key="1">
    <source>
        <dbReference type="Pfam" id="PF14534"/>
    </source>
</evidence>
<gene>
    <name evidence="2" type="ORF">IFDJLNFL_3354</name>
    <name evidence="3" type="ORF">MTDSW087_00928</name>
</gene>
<dbReference type="RefSeq" id="WP_144760758.1">
    <property type="nucleotide sequence ID" value="NZ_BPQI01000102.1"/>
</dbReference>
<reference evidence="3 4" key="1">
    <citation type="submission" date="2019-06" db="EMBL/GenBank/DDBJ databases">
        <authorList>
            <person name="Rodrigo-Torres L."/>
            <person name="Arahal R. D."/>
            <person name="Lucena T."/>
        </authorList>
    </citation>
    <scope>NUCLEOTIDE SEQUENCE [LARGE SCALE GENOMIC DNA]</scope>
    <source>
        <strain evidence="3 4">SW08-7</strain>
    </source>
</reference>
<name>A0A564FUZ9_9HYPH</name>
<dbReference type="SUPFAM" id="SSF54427">
    <property type="entry name" value="NTF2-like"/>
    <property type="match status" value="1"/>
</dbReference>
<dbReference type="Proteomes" id="UP000401717">
    <property type="component" value="Unassembled WGS sequence"/>
</dbReference>